<name>X1BS21_9ZZZZ</name>
<gene>
    <name evidence="1" type="ORF">S01H4_47355</name>
</gene>
<feature type="non-terminal residue" evidence="1">
    <location>
        <position position="278"/>
    </location>
</feature>
<feature type="non-terminal residue" evidence="1">
    <location>
        <position position="1"/>
    </location>
</feature>
<dbReference type="EMBL" id="BART01026573">
    <property type="protein sequence ID" value="GAG98519.1"/>
    <property type="molecule type" value="Genomic_DNA"/>
</dbReference>
<organism evidence="1">
    <name type="scientific">marine sediment metagenome</name>
    <dbReference type="NCBI Taxonomy" id="412755"/>
    <lineage>
        <taxon>unclassified sequences</taxon>
        <taxon>metagenomes</taxon>
        <taxon>ecological metagenomes</taxon>
    </lineage>
</organism>
<accession>X1BS21</accession>
<sequence>FFILIFILSSSGCALDDSEQIENKPQKKSYPKELYNNIKVSAEIQDIIGGKQKIVFYITNNNENFSFTGTIRVEIVSVDDRPLGLEYVYVDDLPPGGNTWVILWSKPGAFSFYSNIRDAEFREITASSNIPYEQIGIKGQTIYIYTSLEDLNELQQIVTIYKNDRFKNVAIFQIYFFNDKEQAKDALDSKLFSYDHLVALIARYLYNSNTGADELWYDYEERAFEEYGEKKIPAIQIKIYEGPIYSETDNICYYRIEAVVTGAPIPVVVFSKDDSLGT</sequence>
<proteinExistence type="predicted"/>
<dbReference type="AlphaFoldDB" id="X1BS21"/>
<reference evidence="1" key="1">
    <citation type="journal article" date="2014" name="Front. Microbiol.">
        <title>High frequency of phylogenetically diverse reductive dehalogenase-homologous genes in deep subseafloor sedimentary metagenomes.</title>
        <authorList>
            <person name="Kawai M."/>
            <person name="Futagami T."/>
            <person name="Toyoda A."/>
            <person name="Takaki Y."/>
            <person name="Nishi S."/>
            <person name="Hori S."/>
            <person name="Arai W."/>
            <person name="Tsubouchi T."/>
            <person name="Morono Y."/>
            <person name="Uchiyama I."/>
            <person name="Ito T."/>
            <person name="Fujiyama A."/>
            <person name="Inagaki F."/>
            <person name="Takami H."/>
        </authorList>
    </citation>
    <scope>NUCLEOTIDE SEQUENCE</scope>
    <source>
        <strain evidence="1">Expedition CK06-06</strain>
    </source>
</reference>
<protein>
    <submittedName>
        <fullName evidence="1">Uncharacterized protein</fullName>
    </submittedName>
</protein>
<comment type="caution">
    <text evidence="1">The sequence shown here is derived from an EMBL/GenBank/DDBJ whole genome shotgun (WGS) entry which is preliminary data.</text>
</comment>
<evidence type="ECO:0000313" key="1">
    <source>
        <dbReference type="EMBL" id="GAG98519.1"/>
    </source>
</evidence>